<dbReference type="Proteomes" id="UP001152747">
    <property type="component" value="Unassembled WGS sequence"/>
</dbReference>
<dbReference type="InterPro" id="IPR003175">
    <property type="entry name" value="CDI_dom"/>
</dbReference>
<dbReference type="Pfam" id="PF02234">
    <property type="entry name" value="CDI"/>
    <property type="match status" value="1"/>
</dbReference>
<evidence type="ECO:0000256" key="2">
    <source>
        <dbReference type="ARBA" id="ARBA00006726"/>
    </source>
</evidence>
<dbReference type="AlphaFoldDB" id="A0A9P1ID15"/>
<evidence type="ECO:0000256" key="3">
    <source>
        <dbReference type="ARBA" id="ARBA00023013"/>
    </source>
</evidence>
<evidence type="ECO:0000313" key="9">
    <source>
        <dbReference type="Proteomes" id="UP001152747"/>
    </source>
</evidence>
<comment type="subcellular location">
    <subcellularLocation>
        <location evidence="1">Nucleus</location>
    </subcellularLocation>
</comment>
<dbReference type="EMBL" id="CANHGI010000002">
    <property type="protein sequence ID" value="CAI5443537.1"/>
    <property type="molecule type" value="Genomic_DNA"/>
</dbReference>
<dbReference type="OrthoDB" id="6373236at2759"/>
<keyword evidence="5" id="KW-0131">Cell cycle</keyword>
<dbReference type="GO" id="GO:0005634">
    <property type="term" value="C:nucleus"/>
    <property type="evidence" value="ECO:0007669"/>
    <property type="project" value="UniProtKB-SubCell"/>
</dbReference>
<sequence>MAKRVARCLFGVPNQEEVTKQMKRDLQEIYDRDARKYNFDFLLGVPIDTGAGDFEFEPVCAEKMPQFYREKRILKKKPAEEIASTSNLNFGGYEKPVTRSASQAALKQTKLTTFMPIRKRKSETNLMRAEVENLKLSQKRGFRPETTVSSPPAKKSAPPRRKSIRIGAGDFLE</sequence>
<evidence type="ECO:0000256" key="6">
    <source>
        <dbReference type="SAM" id="MobiDB-lite"/>
    </source>
</evidence>
<organism evidence="8 9">
    <name type="scientific">Caenorhabditis angaria</name>
    <dbReference type="NCBI Taxonomy" id="860376"/>
    <lineage>
        <taxon>Eukaryota</taxon>
        <taxon>Metazoa</taxon>
        <taxon>Ecdysozoa</taxon>
        <taxon>Nematoda</taxon>
        <taxon>Chromadorea</taxon>
        <taxon>Rhabditida</taxon>
        <taxon>Rhabditina</taxon>
        <taxon>Rhabditomorpha</taxon>
        <taxon>Rhabditoidea</taxon>
        <taxon>Rhabditidae</taxon>
        <taxon>Peloderinae</taxon>
        <taxon>Caenorhabditis</taxon>
    </lineage>
</organism>
<accession>A0A9P1ID15</accession>
<name>A0A9P1ID15_9PELO</name>
<keyword evidence="9" id="KW-1185">Reference proteome</keyword>
<dbReference type="Gene3D" id="4.10.365.10">
    <property type="entry name" value="p27"/>
    <property type="match status" value="1"/>
</dbReference>
<dbReference type="GO" id="GO:0051726">
    <property type="term" value="P:regulation of cell cycle"/>
    <property type="evidence" value="ECO:0007669"/>
    <property type="project" value="InterPro"/>
</dbReference>
<evidence type="ECO:0000256" key="4">
    <source>
        <dbReference type="ARBA" id="ARBA00023242"/>
    </source>
</evidence>
<evidence type="ECO:0000256" key="5">
    <source>
        <dbReference type="ARBA" id="ARBA00023306"/>
    </source>
</evidence>
<evidence type="ECO:0000259" key="7">
    <source>
        <dbReference type="Pfam" id="PF02234"/>
    </source>
</evidence>
<dbReference type="PANTHER" id="PTHR10265:SF45">
    <property type="entry name" value="DACAPO"/>
    <property type="match status" value="1"/>
</dbReference>
<gene>
    <name evidence="8" type="ORF">CAMP_LOCUS6174</name>
</gene>
<dbReference type="PANTHER" id="PTHR10265">
    <property type="entry name" value="CYCLIN-DEPENDENT KINASE INHIBITOR 1"/>
    <property type="match status" value="1"/>
</dbReference>
<feature type="region of interest" description="Disordered" evidence="6">
    <location>
        <begin position="134"/>
        <end position="173"/>
    </location>
</feature>
<evidence type="ECO:0000256" key="1">
    <source>
        <dbReference type="ARBA" id="ARBA00004123"/>
    </source>
</evidence>
<keyword evidence="4" id="KW-0539">Nucleus</keyword>
<dbReference type="InterPro" id="IPR044898">
    <property type="entry name" value="CDI_dom_sf"/>
</dbReference>
<dbReference type="GO" id="GO:0004861">
    <property type="term" value="F:cyclin-dependent protein serine/threonine kinase inhibitor activity"/>
    <property type="evidence" value="ECO:0007669"/>
    <property type="project" value="InterPro"/>
</dbReference>
<evidence type="ECO:0000313" key="8">
    <source>
        <dbReference type="EMBL" id="CAI5443537.1"/>
    </source>
</evidence>
<keyword evidence="3" id="KW-0649">Protein kinase inhibitor</keyword>
<reference evidence="8" key="1">
    <citation type="submission" date="2022-11" db="EMBL/GenBank/DDBJ databases">
        <authorList>
            <person name="Kikuchi T."/>
        </authorList>
    </citation>
    <scope>NUCLEOTIDE SEQUENCE</scope>
    <source>
        <strain evidence="8">PS1010</strain>
    </source>
</reference>
<protein>
    <recommendedName>
        <fullName evidence="7">Cyclin-dependent kinase inhibitor domain-containing protein</fullName>
    </recommendedName>
</protein>
<feature type="domain" description="Cyclin-dependent kinase inhibitor" evidence="7">
    <location>
        <begin position="8"/>
        <end position="59"/>
    </location>
</feature>
<comment type="similarity">
    <text evidence="2">Belongs to the CDI family.</text>
</comment>
<proteinExistence type="inferred from homology"/>
<comment type="caution">
    <text evidence="8">The sequence shown here is derived from an EMBL/GenBank/DDBJ whole genome shotgun (WGS) entry which is preliminary data.</text>
</comment>